<feature type="compositionally biased region" description="Low complexity" evidence="1">
    <location>
        <begin position="28"/>
        <end position="39"/>
    </location>
</feature>
<dbReference type="AlphaFoldDB" id="A0A1Y3BNI9"/>
<dbReference type="EMBL" id="MUJZ01008866">
    <property type="protein sequence ID" value="OTF82352.1"/>
    <property type="molecule type" value="Genomic_DNA"/>
</dbReference>
<reference evidence="2 3" key="1">
    <citation type="submission" date="2017-03" db="EMBL/GenBank/DDBJ databases">
        <title>Genome Survey of Euroglyphus maynei.</title>
        <authorList>
            <person name="Arlian L.G."/>
            <person name="Morgan M.S."/>
            <person name="Rider S.D."/>
        </authorList>
    </citation>
    <scope>NUCLEOTIDE SEQUENCE [LARGE SCALE GENOMIC DNA]</scope>
    <source>
        <strain evidence="2">Arlian Lab</strain>
        <tissue evidence="2">Whole body</tissue>
    </source>
</reference>
<feature type="compositionally biased region" description="Acidic residues" evidence="1">
    <location>
        <begin position="40"/>
        <end position="49"/>
    </location>
</feature>
<sequence>METSSIFERPGFGSVTFRGKFTPDLLFSTTTTTTTTSSNYDDDNESDDSGQDHDSNGSGIGCLNEDIVIVDNNSNEMIKIWPERDSITSDSIGSAG</sequence>
<protein>
    <submittedName>
        <fullName evidence="2">Uncharacterized protein</fullName>
    </submittedName>
</protein>
<feature type="non-terminal residue" evidence="2">
    <location>
        <position position="96"/>
    </location>
</feature>
<name>A0A1Y3BNI9_EURMA</name>
<feature type="region of interest" description="Disordered" evidence="1">
    <location>
        <begin position="28"/>
        <end position="62"/>
    </location>
</feature>
<evidence type="ECO:0000256" key="1">
    <source>
        <dbReference type="SAM" id="MobiDB-lite"/>
    </source>
</evidence>
<gene>
    <name evidence="2" type="ORF">BLA29_013072</name>
</gene>
<keyword evidence="3" id="KW-1185">Reference proteome</keyword>
<accession>A0A1Y3BNI9</accession>
<comment type="caution">
    <text evidence="2">The sequence shown here is derived from an EMBL/GenBank/DDBJ whole genome shotgun (WGS) entry which is preliminary data.</text>
</comment>
<evidence type="ECO:0000313" key="2">
    <source>
        <dbReference type="EMBL" id="OTF82352.1"/>
    </source>
</evidence>
<proteinExistence type="predicted"/>
<dbReference type="Proteomes" id="UP000194236">
    <property type="component" value="Unassembled WGS sequence"/>
</dbReference>
<organism evidence="2 3">
    <name type="scientific">Euroglyphus maynei</name>
    <name type="common">Mayne's house dust mite</name>
    <dbReference type="NCBI Taxonomy" id="6958"/>
    <lineage>
        <taxon>Eukaryota</taxon>
        <taxon>Metazoa</taxon>
        <taxon>Ecdysozoa</taxon>
        <taxon>Arthropoda</taxon>
        <taxon>Chelicerata</taxon>
        <taxon>Arachnida</taxon>
        <taxon>Acari</taxon>
        <taxon>Acariformes</taxon>
        <taxon>Sarcoptiformes</taxon>
        <taxon>Astigmata</taxon>
        <taxon>Psoroptidia</taxon>
        <taxon>Analgoidea</taxon>
        <taxon>Pyroglyphidae</taxon>
        <taxon>Pyroglyphinae</taxon>
        <taxon>Euroglyphus</taxon>
    </lineage>
</organism>
<evidence type="ECO:0000313" key="3">
    <source>
        <dbReference type="Proteomes" id="UP000194236"/>
    </source>
</evidence>